<reference evidence="6 7" key="1">
    <citation type="submission" date="2013-11" db="EMBL/GenBank/DDBJ databases">
        <title>The Genome Sequence of Phytophthora parasitica P1976.</title>
        <authorList>
            <consortium name="The Broad Institute Genomics Platform"/>
            <person name="Russ C."/>
            <person name="Tyler B."/>
            <person name="Panabieres F."/>
            <person name="Shan W."/>
            <person name="Tripathy S."/>
            <person name="Grunwald N."/>
            <person name="Machado M."/>
            <person name="Johnson C.S."/>
            <person name="Walker B."/>
            <person name="Young S."/>
            <person name="Zeng Q."/>
            <person name="Gargeya S."/>
            <person name="Fitzgerald M."/>
            <person name="Haas B."/>
            <person name="Abouelleil A."/>
            <person name="Allen A.W."/>
            <person name="Alvarado L."/>
            <person name="Arachchi H.M."/>
            <person name="Berlin A.M."/>
            <person name="Chapman S.B."/>
            <person name="Gainer-Dewar J."/>
            <person name="Goldberg J."/>
            <person name="Griggs A."/>
            <person name="Gujja S."/>
            <person name="Hansen M."/>
            <person name="Howarth C."/>
            <person name="Imamovic A."/>
            <person name="Ireland A."/>
            <person name="Larimer J."/>
            <person name="McCowan C."/>
            <person name="Murphy C."/>
            <person name="Pearson M."/>
            <person name="Poon T.W."/>
            <person name="Priest M."/>
            <person name="Roberts A."/>
            <person name="Saif S."/>
            <person name="Shea T."/>
            <person name="Sisk P."/>
            <person name="Sykes S."/>
            <person name="Wortman J."/>
            <person name="Nusbaum C."/>
            <person name="Birren B."/>
        </authorList>
    </citation>
    <scope>NUCLEOTIDE SEQUENCE [LARGE SCALE GENOMIC DNA]</scope>
    <source>
        <strain evidence="6 7">P1976</strain>
    </source>
</reference>
<dbReference type="InterPro" id="IPR008701">
    <property type="entry name" value="NPP1"/>
</dbReference>
<comment type="similarity">
    <text evidence="2">Belongs to the Necrosis inducing protein (NPP1) family.</text>
</comment>
<evidence type="ECO:0008006" key="8">
    <source>
        <dbReference type="Google" id="ProtNLM"/>
    </source>
</evidence>
<dbReference type="PANTHER" id="PTHR33657:SF8">
    <property type="entry name" value="DOMAIN PROTEIN, PUTATIVE (AFU_ORTHOLOGUE AFUA_5G00600)-RELATED"/>
    <property type="match status" value="1"/>
</dbReference>
<dbReference type="Pfam" id="PF05630">
    <property type="entry name" value="NPP1"/>
    <property type="match status" value="1"/>
</dbReference>
<proteinExistence type="inferred from homology"/>
<keyword evidence="5" id="KW-0732">Signal</keyword>
<keyword evidence="4" id="KW-0843">Virulence</keyword>
<feature type="signal peptide" evidence="5">
    <location>
        <begin position="1"/>
        <end position="18"/>
    </location>
</feature>
<dbReference type="OrthoDB" id="89086at2759"/>
<evidence type="ECO:0000313" key="6">
    <source>
        <dbReference type="EMBL" id="ETO68050.1"/>
    </source>
</evidence>
<dbReference type="PIRSF" id="PIRSF029958">
    <property type="entry name" value="Necrosis-inducing_protein"/>
    <property type="match status" value="1"/>
</dbReference>
<evidence type="ECO:0000313" key="7">
    <source>
        <dbReference type="Proteomes" id="UP000028582"/>
    </source>
</evidence>
<accession>A0A080ZN39</accession>
<dbReference type="PANTHER" id="PTHR33657">
    <property type="entry name" value="DOMAIN PROTEIN, PUTATIVE (AFU_ORTHOLOGUE AFUA_5G00600)-RELATED"/>
    <property type="match status" value="1"/>
</dbReference>
<evidence type="ECO:0000256" key="5">
    <source>
        <dbReference type="SAM" id="SignalP"/>
    </source>
</evidence>
<keyword evidence="3" id="KW-0964">Secreted</keyword>
<sequence>MMLRLTVAMAGILACSQAKELAYDSVVPLPETEDSTNEYSLALQFKPQLLVDTGCHPYPAVDADGNTNAGLSLVSLKSCQNPSLGSQIYARASVYEGSYAIMYAWYFPRDRRGAFGHRHAWEHAILWLDRTGGDDATIEAVSAEVDDGEYFTIEDPTEDMVDDETSVKFKYEEDAFSHYVNVTTEAGEFQDLVVWEDMPKAARTALNLNDFGEATVPFNEENFLDNLEGAYPF</sequence>
<gene>
    <name evidence="6" type="ORF">F444_15091</name>
</gene>
<name>A0A080ZN39_PHYNI</name>
<dbReference type="Proteomes" id="UP000028582">
    <property type="component" value="Unassembled WGS sequence"/>
</dbReference>
<protein>
    <recommendedName>
        <fullName evidence="8">Necrosis inducing-like protein NPP1 type</fullName>
    </recommendedName>
</protein>
<evidence type="ECO:0000256" key="2">
    <source>
        <dbReference type="ARBA" id="ARBA00009520"/>
    </source>
</evidence>
<evidence type="ECO:0000256" key="4">
    <source>
        <dbReference type="ARBA" id="ARBA00023026"/>
    </source>
</evidence>
<evidence type="ECO:0000256" key="1">
    <source>
        <dbReference type="ARBA" id="ARBA00004613"/>
    </source>
</evidence>
<dbReference type="AlphaFoldDB" id="A0A080ZN39"/>
<dbReference type="EMBL" id="ANJA01002787">
    <property type="protein sequence ID" value="ETO68050.1"/>
    <property type="molecule type" value="Genomic_DNA"/>
</dbReference>
<comment type="subcellular location">
    <subcellularLocation>
        <location evidence="1">Secreted</location>
    </subcellularLocation>
</comment>
<organism evidence="6 7">
    <name type="scientific">Phytophthora nicotianae P1976</name>
    <dbReference type="NCBI Taxonomy" id="1317066"/>
    <lineage>
        <taxon>Eukaryota</taxon>
        <taxon>Sar</taxon>
        <taxon>Stramenopiles</taxon>
        <taxon>Oomycota</taxon>
        <taxon>Peronosporomycetes</taxon>
        <taxon>Peronosporales</taxon>
        <taxon>Peronosporaceae</taxon>
        <taxon>Phytophthora</taxon>
    </lineage>
</organism>
<feature type="chain" id="PRO_5001753163" description="Necrosis inducing-like protein NPP1 type" evidence="5">
    <location>
        <begin position="19"/>
        <end position="233"/>
    </location>
</feature>
<dbReference type="PROSITE" id="PS51257">
    <property type="entry name" value="PROKAR_LIPOPROTEIN"/>
    <property type="match status" value="1"/>
</dbReference>
<dbReference type="GO" id="GO:0005576">
    <property type="term" value="C:extracellular region"/>
    <property type="evidence" value="ECO:0007669"/>
    <property type="project" value="UniProtKB-SubCell"/>
</dbReference>
<evidence type="ECO:0000256" key="3">
    <source>
        <dbReference type="ARBA" id="ARBA00022525"/>
    </source>
</evidence>
<comment type="caution">
    <text evidence="6">The sequence shown here is derived from an EMBL/GenBank/DDBJ whole genome shotgun (WGS) entry which is preliminary data.</text>
</comment>